<dbReference type="InterPro" id="IPR050903">
    <property type="entry name" value="Bact_Chemotaxis_MeTrfase"/>
</dbReference>
<evidence type="ECO:0000256" key="2">
    <source>
        <dbReference type="ARBA" id="ARBA00022603"/>
    </source>
</evidence>
<feature type="binding site" evidence="6">
    <location>
        <position position="124"/>
    </location>
    <ligand>
        <name>S-adenosyl-L-methionine</name>
        <dbReference type="ChEBI" id="CHEBI:59789"/>
    </ligand>
</feature>
<evidence type="ECO:0000259" key="7">
    <source>
        <dbReference type="PROSITE" id="PS50123"/>
    </source>
</evidence>
<dbReference type="InterPro" id="IPR029063">
    <property type="entry name" value="SAM-dependent_MTases_sf"/>
</dbReference>
<feature type="binding site" evidence="6">
    <location>
        <position position="85"/>
    </location>
    <ligand>
        <name>S-adenosyl-L-methionine</name>
        <dbReference type="ChEBI" id="CHEBI:59789"/>
    </ligand>
</feature>
<evidence type="ECO:0000256" key="1">
    <source>
        <dbReference type="ARBA" id="ARBA00001541"/>
    </source>
</evidence>
<dbReference type="SMART" id="SM00138">
    <property type="entry name" value="MeTrc"/>
    <property type="match status" value="1"/>
</dbReference>
<feature type="binding site" evidence="6">
    <location>
        <begin position="225"/>
        <end position="226"/>
    </location>
    <ligand>
        <name>S-adenosyl-L-methionine</name>
        <dbReference type="ChEBI" id="CHEBI:59789"/>
    </ligand>
</feature>
<dbReference type="PROSITE" id="PS50123">
    <property type="entry name" value="CHER"/>
    <property type="match status" value="1"/>
</dbReference>
<comment type="function">
    <text evidence="5">Methylation of the membrane-bound methyl-accepting chemotaxis proteins (MCP) to form gamma-glutamyl methyl ester residues in MCP.</text>
</comment>
<feature type="binding site" evidence="6">
    <location>
        <position position="87"/>
    </location>
    <ligand>
        <name>S-adenosyl-L-methionine</name>
        <dbReference type="ChEBI" id="CHEBI:59789"/>
    </ligand>
</feature>
<dbReference type="InterPro" id="IPR022642">
    <property type="entry name" value="CheR_C"/>
</dbReference>
<feature type="binding site" evidence="6">
    <location>
        <begin position="207"/>
        <end position="208"/>
    </location>
    <ligand>
        <name>S-adenosyl-L-methionine</name>
        <dbReference type="ChEBI" id="CHEBI:59789"/>
    </ligand>
</feature>
<evidence type="ECO:0000313" key="9">
    <source>
        <dbReference type="Proteomes" id="UP000295341"/>
    </source>
</evidence>
<feature type="binding site" evidence="6">
    <location>
        <position position="91"/>
    </location>
    <ligand>
        <name>S-adenosyl-L-methionine</name>
        <dbReference type="ChEBI" id="CHEBI:59789"/>
    </ligand>
</feature>
<dbReference type="PANTHER" id="PTHR24422:SF19">
    <property type="entry name" value="CHEMOTAXIS PROTEIN METHYLTRANSFERASE"/>
    <property type="match status" value="1"/>
</dbReference>
<reference evidence="8 9" key="1">
    <citation type="submission" date="2019-03" db="EMBL/GenBank/DDBJ databases">
        <title>Genomic Encyclopedia of Type Strains, Phase IV (KMG-IV): sequencing the most valuable type-strain genomes for metagenomic binning, comparative biology and taxonomic classification.</title>
        <authorList>
            <person name="Goeker M."/>
        </authorList>
    </citation>
    <scope>NUCLEOTIDE SEQUENCE [LARGE SCALE GENOMIC DNA]</scope>
    <source>
        <strain evidence="8 9">DSM 26377</strain>
    </source>
</reference>
<dbReference type="Gene3D" id="3.40.50.150">
    <property type="entry name" value="Vaccinia Virus protein VP39"/>
    <property type="match status" value="1"/>
</dbReference>
<sequence length="300" mass="33921">MADGTTPAEARDFVFTARDFERVRKLIYGKAGIALAESKEEMVYSRLARRLRALRLDSFKTYLDGLEAGGSEQEWQDFTNALTTNLTSFFREAHHFDALRDFLRQQPRDRQVRIWCSAASTGEEPYSLAITACEAYDSLTPPVAILSTDIDTNVLATAERGVYPLDRIEKMSLERKRRFFQKGQGSTAGQCRVVEPLRKLLTFRQLNLLDARYPMKGPFDAIFCRNVMIYFDKPTQLSVLKKMVPLLSHDGLFFAGHSESFFHAADVIQPIGRTIYKRSARNAHEAAASGPVAARAHRVS</sequence>
<evidence type="ECO:0000313" key="8">
    <source>
        <dbReference type="EMBL" id="TDU32920.1"/>
    </source>
</evidence>
<dbReference type="InterPro" id="IPR000780">
    <property type="entry name" value="CheR_MeTrfase"/>
</dbReference>
<dbReference type="GO" id="GO:0032259">
    <property type="term" value="P:methylation"/>
    <property type="evidence" value="ECO:0007669"/>
    <property type="project" value="UniProtKB-KW"/>
</dbReference>
<dbReference type="InterPro" id="IPR036804">
    <property type="entry name" value="CheR_N_sf"/>
</dbReference>
<keyword evidence="4 5" id="KW-0949">S-adenosyl-L-methionine</keyword>
<feature type="binding site" evidence="6">
    <location>
        <position position="149"/>
    </location>
    <ligand>
        <name>S-adenosyl-L-methionine</name>
        <dbReference type="ChEBI" id="CHEBI:59789"/>
    </ligand>
</feature>
<organism evidence="8 9">
    <name type="scientific">Panacagrimonas perspica</name>
    <dbReference type="NCBI Taxonomy" id="381431"/>
    <lineage>
        <taxon>Bacteria</taxon>
        <taxon>Pseudomonadati</taxon>
        <taxon>Pseudomonadota</taxon>
        <taxon>Gammaproteobacteria</taxon>
        <taxon>Nevskiales</taxon>
        <taxon>Nevskiaceae</taxon>
        <taxon>Panacagrimonas</taxon>
    </lineage>
</organism>
<comment type="caution">
    <text evidence="8">The sequence shown here is derived from an EMBL/GenBank/DDBJ whole genome shotgun (WGS) entry which is preliminary data.</text>
</comment>
<dbReference type="Proteomes" id="UP000295341">
    <property type="component" value="Unassembled WGS sequence"/>
</dbReference>
<dbReference type="InterPro" id="IPR022641">
    <property type="entry name" value="CheR_N"/>
</dbReference>
<keyword evidence="9" id="KW-1185">Reference proteome</keyword>
<dbReference type="OrthoDB" id="9816309at2"/>
<evidence type="ECO:0000256" key="4">
    <source>
        <dbReference type="ARBA" id="ARBA00022691"/>
    </source>
</evidence>
<accession>A0A4R7PHJ9</accession>
<dbReference type="InterPro" id="IPR026024">
    <property type="entry name" value="Chemotaxis_MeTrfase_CheR"/>
</dbReference>
<dbReference type="Pfam" id="PF01739">
    <property type="entry name" value="CheR"/>
    <property type="match status" value="1"/>
</dbReference>
<evidence type="ECO:0000256" key="6">
    <source>
        <dbReference type="PIRSR" id="PIRSR000410-1"/>
    </source>
</evidence>
<feature type="domain" description="CheR-type methyltransferase" evidence="7">
    <location>
        <begin position="8"/>
        <end position="281"/>
    </location>
</feature>
<protein>
    <recommendedName>
        <fullName evidence="5">Chemotaxis protein methyltransferase</fullName>
        <ecNumber evidence="5">2.1.1.80</ecNumber>
    </recommendedName>
</protein>
<keyword evidence="3 5" id="KW-0808">Transferase</keyword>
<dbReference type="PIRSF" id="PIRSF000410">
    <property type="entry name" value="CheR"/>
    <property type="match status" value="1"/>
</dbReference>
<dbReference type="GO" id="GO:0008983">
    <property type="term" value="F:protein-glutamate O-methyltransferase activity"/>
    <property type="evidence" value="ECO:0007669"/>
    <property type="project" value="UniProtKB-EC"/>
</dbReference>
<dbReference type="SUPFAM" id="SSF53335">
    <property type="entry name" value="S-adenosyl-L-methionine-dependent methyltransferases"/>
    <property type="match status" value="1"/>
</dbReference>
<dbReference type="Pfam" id="PF03705">
    <property type="entry name" value="CheR_N"/>
    <property type="match status" value="1"/>
</dbReference>
<name>A0A4R7PHJ9_9GAMM</name>
<gene>
    <name evidence="8" type="ORF">DFR24_2330</name>
</gene>
<proteinExistence type="predicted"/>
<dbReference type="EC" id="2.1.1.80" evidence="5"/>
<dbReference type="SUPFAM" id="SSF47757">
    <property type="entry name" value="Chemotaxis receptor methyltransferase CheR, N-terminal domain"/>
    <property type="match status" value="1"/>
</dbReference>
<dbReference type="EMBL" id="SOBT01000008">
    <property type="protein sequence ID" value="TDU32920.1"/>
    <property type="molecule type" value="Genomic_DNA"/>
</dbReference>
<dbReference type="RefSeq" id="WP_133881394.1">
    <property type="nucleotide sequence ID" value="NZ_MWIN01000013.1"/>
</dbReference>
<dbReference type="PRINTS" id="PR00996">
    <property type="entry name" value="CHERMTFRASE"/>
</dbReference>
<evidence type="ECO:0000256" key="3">
    <source>
        <dbReference type="ARBA" id="ARBA00022679"/>
    </source>
</evidence>
<dbReference type="AlphaFoldDB" id="A0A4R7PHJ9"/>
<dbReference type="PANTHER" id="PTHR24422">
    <property type="entry name" value="CHEMOTAXIS PROTEIN METHYLTRANSFERASE"/>
    <property type="match status" value="1"/>
</dbReference>
<dbReference type="Gene3D" id="1.10.155.10">
    <property type="entry name" value="Chemotaxis receptor methyltransferase CheR, N-terminal domain"/>
    <property type="match status" value="1"/>
</dbReference>
<evidence type="ECO:0000256" key="5">
    <source>
        <dbReference type="PIRNR" id="PIRNR000410"/>
    </source>
</evidence>
<comment type="catalytic activity">
    <reaction evidence="1 5">
        <text>L-glutamyl-[protein] + S-adenosyl-L-methionine = [protein]-L-glutamate 5-O-methyl ester + S-adenosyl-L-homocysteine</text>
        <dbReference type="Rhea" id="RHEA:24452"/>
        <dbReference type="Rhea" id="RHEA-COMP:10208"/>
        <dbReference type="Rhea" id="RHEA-COMP:10311"/>
        <dbReference type="ChEBI" id="CHEBI:29973"/>
        <dbReference type="ChEBI" id="CHEBI:57856"/>
        <dbReference type="ChEBI" id="CHEBI:59789"/>
        <dbReference type="ChEBI" id="CHEBI:82795"/>
        <dbReference type="EC" id="2.1.1.80"/>
    </reaction>
</comment>
<keyword evidence="2 5" id="KW-0489">Methyltransferase</keyword>